<dbReference type="RefSeq" id="WP_169504662.1">
    <property type="nucleotide sequence ID" value="NZ_JABBPN010000006.1"/>
</dbReference>
<feature type="domain" description="Glycosyltransferase subfamily 4-like N-terminal" evidence="2">
    <location>
        <begin position="14"/>
        <end position="208"/>
    </location>
</feature>
<accession>A0A848M7N7</accession>
<dbReference type="InterPro" id="IPR028098">
    <property type="entry name" value="Glyco_trans_4-like_N"/>
</dbReference>
<reference evidence="3 4" key="1">
    <citation type="submission" date="2020-04" db="EMBL/GenBank/DDBJ databases">
        <title>Paenibacillus algicola sp. nov., a novel marine bacterium producing alginate lyase.</title>
        <authorList>
            <person name="Huang H."/>
        </authorList>
    </citation>
    <scope>NUCLEOTIDE SEQUENCE [LARGE SCALE GENOMIC DNA]</scope>
    <source>
        <strain evidence="3 4">L7-75</strain>
    </source>
</reference>
<dbReference type="AlphaFoldDB" id="A0A848M7N7"/>
<dbReference type="PANTHER" id="PTHR45947:SF3">
    <property type="entry name" value="SULFOQUINOVOSYL TRANSFERASE SQD2"/>
    <property type="match status" value="1"/>
</dbReference>
<proteinExistence type="predicted"/>
<dbReference type="PANTHER" id="PTHR45947">
    <property type="entry name" value="SULFOQUINOVOSYL TRANSFERASE SQD2"/>
    <property type="match status" value="1"/>
</dbReference>
<dbReference type="Gene3D" id="3.40.50.2000">
    <property type="entry name" value="Glycogen Phosphorylase B"/>
    <property type="match status" value="2"/>
</dbReference>
<evidence type="ECO:0000259" key="1">
    <source>
        <dbReference type="Pfam" id="PF00534"/>
    </source>
</evidence>
<comment type="caution">
    <text evidence="3">The sequence shown here is derived from an EMBL/GenBank/DDBJ whole genome shotgun (WGS) entry which is preliminary data.</text>
</comment>
<evidence type="ECO:0000313" key="4">
    <source>
        <dbReference type="Proteomes" id="UP000565468"/>
    </source>
</evidence>
<dbReference type="Pfam" id="PF13439">
    <property type="entry name" value="Glyco_transf_4"/>
    <property type="match status" value="1"/>
</dbReference>
<gene>
    <name evidence="3" type="ORF">HII30_08840</name>
</gene>
<dbReference type="EMBL" id="JABBPN010000006">
    <property type="protein sequence ID" value="NMO95873.1"/>
    <property type="molecule type" value="Genomic_DNA"/>
</dbReference>
<keyword evidence="3" id="KW-0808">Transferase</keyword>
<organism evidence="3 4">
    <name type="scientific">Paenibacillus lemnae</name>
    <dbReference type="NCBI Taxonomy" id="1330551"/>
    <lineage>
        <taxon>Bacteria</taxon>
        <taxon>Bacillati</taxon>
        <taxon>Bacillota</taxon>
        <taxon>Bacilli</taxon>
        <taxon>Bacillales</taxon>
        <taxon>Paenibacillaceae</taxon>
        <taxon>Paenibacillus</taxon>
    </lineage>
</organism>
<name>A0A848M7N7_PAELE</name>
<dbReference type="GO" id="GO:0016758">
    <property type="term" value="F:hexosyltransferase activity"/>
    <property type="evidence" value="ECO:0007669"/>
    <property type="project" value="TreeGrafter"/>
</dbReference>
<evidence type="ECO:0000313" key="3">
    <source>
        <dbReference type="EMBL" id="NMO95873.1"/>
    </source>
</evidence>
<dbReference type="Proteomes" id="UP000565468">
    <property type="component" value="Unassembled WGS sequence"/>
</dbReference>
<keyword evidence="4" id="KW-1185">Reference proteome</keyword>
<sequence length="411" mass="45850">MRILLATMWLVPHVGGVWNFMQQLQNRLTYMGHTVDLLGNSPDYGKFHIVNRGQELPKELLLPMLNAKLNAGSSPMVTSEEILQFYEFERYCLELSAAFFGLDQYDIIHTQDIFAARSLGRVKPKHVPLISHVHGSVAKEMHDHFLSHPEKGILPGSPTWRYFPEVEYQAGMSADLTIAANQWSKNMLVGEYGVSDHQVTVFPYGMETGTFYAKMLAGTPTKRPAGKKVIICAARLVAVKGIDVLLTALSMLKQMRNDWVCWIVGDGEMRDALQELTVSLALQQEVFFHGTRNDVPGMLNESDIFVHTCIQDNQPYSVMEAQLAGLPSVVSNAGGLPEMVQHGVTGLVSSVGDACSVAQHLYLLLDDDEYRLTLGRNAQAFANSYWSMDLMIDRLMAIYNQAITQKSHLKG</sequence>
<protein>
    <submittedName>
        <fullName evidence="3">Glycosyltransferase family 4 protein</fullName>
    </submittedName>
</protein>
<dbReference type="InterPro" id="IPR050194">
    <property type="entry name" value="Glycosyltransferase_grp1"/>
</dbReference>
<evidence type="ECO:0000259" key="2">
    <source>
        <dbReference type="Pfam" id="PF13439"/>
    </source>
</evidence>
<dbReference type="SUPFAM" id="SSF53756">
    <property type="entry name" value="UDP-Glycosyltransferase/glycogen phosphorylase"/>
    <property type="match status" value="1"/>
</dbReference>
<dbReference type="CDD" id="cd03801">
    <property type="entry name" value="GT4_PimA-like"/>
    <property type="match status" value="1"/>
</dbReference>
<feature type="domain" description="Glycosyl transferase family 1" evidence="1">
    <location>
        <begin position="222"/>
        <end position="379"/>
    </location>
</feature>
<dbReference type="Pfam" id="PF00534">
    <property type="entry name" value="Glycos_transf_1"/>
    <property type="match status" value="1"/>
</dbReference>
<dbReference type="InterPro" id="IPR001296">
    <property type="entry name" value="Glyco_trans_1"/>
</dbReference>